<organism evidence="3 4">
    <name type="scientific">Pristionchus fissidentatus</name>
    <dbReference type="NCBI Taxonomy" id="1538716"/>
    <lineage>
        <taxon>Eukaryota</taxon>
        <taxon>Metazoa</taxon>
        <taxon>Ecdysozoa</taxon>
        <taxon>Nematoda</taxon>
        <taxon>Chromadorea</taxon>
        <taxon>Rhabditida</taxon>
        <taxon>Rhabditina</taxon>
        <taxon>Diplogasteromorpha</taxon>
        <taxon>Diplogasteroidea</taxon>
        <taxon>Neodiplogasteridae</taxon>
        <taxon>Pristionchus</taxon>
    </lineage>
</organism>
<comment type="caution">
    <text evidence="3">The sequence shown here is derived from an EMBL/GenBank/DDBJ whole genome shotgun (WGS) entry which is preliminary data.</text>
</comment>
<reference evidence="3" key="1">
    <citation type="submission" date="2023-10" db="EMBL/GenBank/DDBJ databases">
        <title>Genome assembly of Pristionchus species.</title>
        <authorList>
            <person name="Yoshida K."/>
            <person name="Sommer R.J."/>
        </authorList>
    </citation>
    <scope>NUCLEOTIDE SEQUENCE</scope>
    <source>
        <strain evidence="3">RS5133</strain>
    </source>
</reference>
<sequence>MNAREMHLPLSHCRDQRSKDRTTNLEEVVADADLLTGRVSTVRVRLVPGALLKPKQHIPKIKLQRSKFNPLLTSPQSLSPSHCHVSGMHLPDGQRTLKDQSSNYNKILTSGRRTSAPCRTASPRPTCRRSRRSRRTGRRAAYMQMLVVGQRMRTPRQSIGRPGHVVAFSSLTVSSWQSL</sequence>
<name>A0AAV5WCU0_9BILA</name>
<dbReference type="EMBL" id="BTSY01000005">
    <property type="protein sequence ID" value="GMT30082.1"/>
    <property type="molecule type" value="Genomic_DNA"/>
</dbReference>
<protein>
    <recommendedName>
        <fullName evidence="5">Ribosomal protein</fullName>
    </recommendedName>
</protein>
<keyword evidence="4" id="KW-1185">Reference proteome</keyword>
<dbReference type="Proteomes" id="UP001432322">
    <property type="component" value="Unassembled WGS sequence"/>
</dbReference>
<feature type="region of interest" description="Disordered" evidence="1">
    <location>
        <begin position="111"/>
        <end position="137"/>
    </location>
</feature>
<accession>A0AAV5WCU0</accession>
<feature type="compositionally biased region" description="Basic residues" evidence="1">
    <location>
        <begin position="126"/>
        <end position="137"/>
    </location>
</feature>
<dbReference type="AlphaFoldDB" id="A0AAV5WCU0"/>
<evidence type="ECO:0008006" key="5">
    <source>
        <dbReference type="Google" id="ProtNLM"/>
    </source>
</evidence>
<gene>
    <name evidence="2" type="ORF">PFISCL1PPCAC_21379</name>
    <name evidence="3" type="ORF">PFISCL1PPCAC_21388</name>
</gene>
<proteinExistence type="predicted"/>
<evidence type="ECO:0000313" key="3">
    <source>
        <dbReference type="EMBL" id="GMT30091.1"/>
    </source>
</evidence>
<dbReference type="EMBL" id="BTSY01000005">
    <property type="protein sequence ID" value="GMT30091.1"/>
    <property type="molecule type" value="Genomic_DNA"/>
</dbReference>
<feature type="region of interest" description="Disordered" evidence="1">
    <location>
        <begin position="1"/>
        <end position="21"/>
    </location>
</feature>
<evidence type="ECO:0000313" key="4">
    <source>
        <dbReference type="Proteomes" id="UP001432322"/>
    </source>
</evidence>
<evidence type="ECO:0000313" key="2">
    <source>
        <dbReference type="EMBL" id="GMT30082.1"/>
    </source>
</evidence>
<evidence type="ECO:0000256" key="1">
    <source>
        <dbReference type="SAM" id="MobiDB-lite"/>
    </source>
</evidence>